<proteinExistence type="predicted"/>
<dbReference type="EMBL" id="LAZR01013259">
    <property type="protein sequence ID" value="KKM22792.1"/>
    <property type="molecule type" value="Genomic_DNA"/>
</dbReference>
<protein>
    <submittedName>
        <fullName evidence="1">Uncharacterized protein</fullName>
    </submittedName>
</protein>
<reference evidence="1" key="1">
    <citation type="journal article" date="2015" name="Nature">
        <title>Complex archaea that bridge the gap between prokaryotes and eukaryotes.</title>
        <authorList>
            <person name="Spang A."/>
            <person name="Saw J.H."/>
            <person name="Jorgensen S.L."/>
            <person name="Zaremba-Niedzwiedzka K."/>
            <person name="Martijn J."/>
            <person name="Lind A.E."/>
            <person name="van Eijk R."/>
            <person name="Schleper C."/>
            <person name="Guy L."/>
            <person name="Ettema T.J."/>
        </authorList>
    </citation>
    <scope>NUCLEOTIDE SEQUENCE</scope>
</reference>
<feature type="non-terminal residue" evidence="1">
    <location>
        <position position="76"/>
    </location>
</feature>
<gene>
    <name evidence="1" type="ORF">LCGC14_1621670</name>
</gene>
<organism evidence="1">
    <name type="scientific">marine sediment metagenome</name>
    <dbReference type="NCBI Taxonomy" id="412755"/>
    <lineage>
        <taxon>unclassified sequences</taxon>
        <taxon>metagenomes</taxon>
        <taxon>ecological metagenomes</taxon>
    </lineage>
</organism>
<sequence length="76" mass="9047">MIRITLIQKFKDKSESLRKKAIGVKDNTIYITGIYFHPFMNVTMLTDQELRLGHTLLHKNHSEKRPKLPKEWINKI</sequence>
<dbReference type="AlphaFoldDB" id="A0A0F9I5H9"/>
<evidence type="ECO:0000313" key="1">
    <source>
        <dbReference type="EMBL" id="KKM22792.1"/>
    </source>
</evidence>
<name>A0A0F9I5H9_9ZZZZ</name>
<comment type="caution">
    <text evidence="1">The sequence shown here is derived from an EMBL/GenBank/DDBJ whole genome shotgun (WGS) entry which is preliminary data.</text>
</comment>
<accession>A0A0F9I5H9</accession>